<evidence type="ECO:0000256" key="6">
    <source>
        <dbReference type="ARBA" id="ARBA00023136"/>
    </source>
</evidence>
<evidence type="ECO:0000256" key="3">
    <source>
        <dbReference type="ARBA" id="ARBA00022475"/>
    </source>
</evidence>
<keyword evidence="10" id="KW-1185">Reference proteome</keyword>
<evidence type="ECO:0000256" key="5">
    <source>
        <dbReference type="ARBA" id="ARBA00022989"/>
    </source>
</evidence>
<comment type="similarity">
    <text evidence="7">Belongs to the drug/metabolite transporter (DMT) superfamily. Small multidrug resistance (SMR) (TC 2.A.7.1) family.</text>
</comment>
<keyword evidence="2" id="KW-0813">Transport</keyword>
<feature type="transmembrane region" description="Helical" evidence="8">
    <location>
        <begin position="57"/>
        <end position="79"/>
    </location>
</feature>
<dbReference type="Proteomes" id="UP001321543">
    <property type="component" value="Chromosome"/>
</dbReference>
<dbReference type="InterPro" id="IPR045324">
    <property type="entry name" value="Small_multidrug_res"/>
</dbReference>
<evidence type="ECO:0000256" key="1">
    <source>
        <dbReference type="ARBA" id="ARBA00004651"/>
    </source>
</evidence>
<dbReference type="PANTHER" id="PTHR30561:SF1">
    <property type="entry name" value="MULTIDRUG TRANSPORTER EMRE"/>
    <property type="match status" value="1"/>
</dbReference>
<dbReference type="InterPro" id="IPR000390">
    <property type="entry name" value="Small_drug/metabolite_transptr"/>
</dbReference>
<comment type="subcellular location">
    <subcellularLocation>
        <location evidence="1 7">Cell membrane</location>
        <topology evidence="1 7">Multi-pass membrane protein</topology>
    </subcellularLocation>
</comment>
<sequence length="114" mass="11546">MRRGRVLLSGAIVAEVCATLSLRAANDSAPWLAVAAVGYVAAFFFLALTLRAGMKIGVAYGIWSACGIVLTAVAAAVIFGELLTWSDALGIGLIVGGVALVEFGSRGESTSGAQ</sequence>
<dbReference type="InterPro" id="IPR037185">
    <property type="entry name" value="EmrE-like"/>
</dbReference>
<evidence type="ECO:0000256" key="7">
    <source>
        <dbReference type="RuleBase" id="RU003942"/>
    </source>
</evidence>
<evidence type="ECO:0000256" key="2">
    <source>
        <dbReference type="ARBA" id="ARBA00022448"/>
    </source>
</evidence>
<evidence type="ECO:0000256" key="8">
    <source>
        <dbReference type="SAM" id="Phobius"/>
    </source>
</evidence>
<dbReference type="RefSeq" id="WP_286299328.1">
    <property type="nucleotide sequence ID" value="NZ_AP027728.1"/>
</dbReference>
<dbReference type="Gene3D" id="1.10.3730.20">
    <property type="match status" value="1"/>
</dbReference>
<feature type="transmembrane region" description="Helical" evidence="8">
    <location>
        <begin position="85"/>
        <end position="104"/>
    </location>
</feature>
<keyword evidence="4 7" id="KW-0812">Transmembrane</keyword>
<evidence type="ECO:0000313" key="9">
    <source>
        <dbReference type="EMBL" id="BDZ39300.1"/>
    </source>
</evidence>
<gene>
    <name evidence="9" type="ORF">GCM10025863_19140</name>
</gene>
<reference evidence="10" key="1">
    <citation type="journal article" date="2019" name="Int. J. Syst. Evol. Microbiol.">
        <title>The Global Catalogue of Microorganisms (GCM) 10K type strain sequencing project: providing services to taxonomists for standard genome sequencing and annotation.</title>
        <authorList>
            <consortium name="The Broad Institute Genomics Platform"/>
            <consortium name="The Broad Institute Genome Sequencing Center for Infectious Disease"/>
            <person name="Wu L."/>
            <person name="Ma J."/>
        </authorList>
    </citation>
    <scope>NUCLEOTIDE SEQUENCE [LARGE SCALE GENOMIC DNA]</scope>
    <source>
        <strain evidence="10">NBRC 106310</strain>
    </source>
</reference>
<evidence type="ECO:0000256" key="4">
    <source>
        <dbReference type="ARBA" id="ARBA00022692"/>
    </source>
</evidence>
<evidence type="ECO:0000313" key="10">
    <source>
        <dbReference type="Proteomes" id="UP001321543"/>
    </source>
</evidence>
<organism evidence="9 10">
    <name type="scientific">Microbacterium suwonense</name>
    <dbReference type="NCBI Taxonomy" id="683047"/>
    <lineage>
        <taxon>Bacteria</taxon>
        <taxon>Bacillati</taxon>
        <taxon>Actinomycetota</taxon>
        <taxon>Actinomycetes</taxon>
        <taxon>Micrococcales</taxon>
        <taxon>Microbacteriaceae</taxon>
        <taxon>Microbacterium</taxon>
    </lineage>
</organism>
<name>A0ABM8FUD5_9MICO</name>
<keyword evidence="5 8" id="KW-1133">Transmembrane helix</keyword>
<keyword evidence="3" id="KW-1003">Cell membrane</keyword>
<protein>
    <submittedName>
        <fullName evidence="9">QacE family quaternary ammonium compound efflux SMR transporter</fullName>
    </submittedName>
</protein>
<dbReference type="Pfam" id="PF00893">
    <property type="entry name" value="Multi_Drug_Res"/>
    <property type="match status" value="1"/>
</dbReference>
<proteinExistence type="inferred from homology"/>
<dbReference type="SUPFAM" id="SSF103481">
    <property type="entry name" value="Multidrug resistance efflux transporter EmrE"/>
    <property type="match status" value="1"/>
</dbReference>
<accession>A0ABM8FUD5</accession>
<dbReference type="EMBL" id="AP027728">
    <property type="protein sequence ID" value="BDZ39300.1"/>
    <property type="molecule type" value="Genomic_DNA"/>
</dbReference>
<keyword evidence="6 8" id="KW-0472">Membrane</keyword>
<dbReference type="PANTHER" id="PTHR30561">
    <property type="entry name" value="SMR FAMILY PROTON-DEPENDENT DRUG EFFLUX TRANSPORTER SUGE"/>
    <property type="match status" value="1"/>
</dbReference>
<feature type="transmembrane region" description="Helical" evidence="8">
    <location>
        <begin position="28"/>
        <end position="50"/>
    </location>
</feature>